<comment type="similarity">
    <text evidence="1">Belongs to the short-chain dehydrogenases/reductases (SDR) family.</text>
</comment>
<dbReference type="InterPro" id="IPR002347">
    <property type="entry name" value="SDR_fam"/>
</dbReference>
<reference evidence="3 4" key="1">
    <citation type="submission" date="2019-04" db="EMBL/GenBank/DDBJ databases">
        <title>Sphingomonas psychrotolerans sp. nov., isolated from soil in the Tianshan Mountains, Xinjiang, China.</title>
        <authorList>
            <person name="Luo Y."/>
            <person name="Sheng H."/>
        </authorList>
    </citation>
    <scope>NUCLEOTIDE SEQUENCE [LARGE SCALE GENOMIC DNA]</scope>
    <source>
        <strain evidence="3 4">ZFGT-11</strain>
    </source>
</reference>
<dbReference type="AlphaFoldDB" id="A0A4S1WXZ2"/>
<dbReference type="PROSITE" id="PS00061">
    <property type="entry name" value="ADH_SHORT"/>
    <property type="match status" value="1"/>
</dbReference>
<dbReference type="FunFam" id="3.40.50.720:FF:000084">
    <property type="entry name" value="Short-chain dehydrogenase reductase"/>
    <property type="match status" value="1"/>
</dbReference>
<keyword evidence="2" id="KW-0560">Oxidoreductase</keyword>
<dbReference type="PANTHER" id="PTHR42760">
    <property type="entry name" value="SHORT-CHAIN DEHYDROGENASES/REDUCTASES FAMILY MEMBER"/>
    <property type="match status" value="1"/>
</dbReference>
<gene>
    <name evidence="3" type="ORF">E5A73_20980</name>
</gene>
<dbReference type="PRINTS" id="PR00080">
    <property type="entry name" value="SDRFAMILY"/>
</dbReference>
<dbReference type="Pfam" id="PF13561">
    <property type="entry name" value="adh_short_C2"/>
    <property type="match status" value="1"/>
</dbReference>
<dbReference type="InterPro" id="IPR036291">
    <property type="entry name" value="NAD(P)-bd_dom_sf"/>
</dbReference>
<dbReference type="SUPFAM" id="SSF51735">
    <property type="entry name" value="NAD(P)-binding Rossmann-fold domains"/>
    <property type="match status" value="1"/>
</dbReference>
<evidence type="ECO:0000256" key="2">
    <source>
        <dbReference type="ARBA" id="ARBA00023002"/>
    </source>
</evidence>
<evidence type="ECO:0000256" key="1">
    <source>
        <dbReference type="ARBA" id="ARBA00006484"/>
    </source>
</evidence>
<keyword evidence="4" id="KW-1185">Reference proteome</keyword>
<dbReference type="InterPro" id="IPR020904">
    <property type="entry name" value="Sc_DH/Rdtase_CS"/>
</dbReference>
<accession>A0A4S1WXZ2</accession>
<sequence>MPINRTGERLGGKIALVTGAARGLGRACAIDFAKAGAHLVLVDVSRDIEGVPYSLGTASQLELTARCCEEAGALTLVRHADIRASVEIDATVAATVDRFGRLDIVLNSAGVAAPAGRPVHEVCDSDWELMIDVDLSGCFRMTRAAAAVMVSQRAGSIINIASTAGLLGYPRFAGYVAAKHGVIGLTRAAALDLAPYKVRVNALCPGSVRDADWTEGSMLTEIARSLGLPIDSYEQNFLPNQPLGALIEPEDVSGAAVWLASDESRQVTGSVITVDGGYSAR</sequence>
<dbReference type="PRINTS" id="PR00081">
    <property type="entry name" value="GDHRDH"/>
</dbReference>
<proteinExistence type="inferred from homology"/>
<dbReference type="GO" id="GO:0016616">
    <property type="term" value="F:oxidoreductase activity, acting on the CH-OH group of donors, NAD or NADP as acceptor"/>
    <property type="evidence" value="ECO:0007669"/>
    <property type="project" value="TreeGrafter"/>
</dbReference>
<dbReference type="PANTHER" id="PTHR42760:SF133">
    <property type="entry name" value="3-OXOACYL-[ACYL-CARRIER-PROTEIN] REDUCTASE"/>
    <property type="match status" value="1"/>
</dbReference>
<dbReference type="RefSeq" id="WP_135965816.1">
    <property type="nucleotide sequence ID" value="NZ_SRXT01000012.1"/>
</dbReference>
<comment type="caution">
    <text evidence="3">The sequence shown here is derived from an EMBL/GenBank/DDBJ whole genome shotgun (WGS) entry which is preliminary data.</text>
</comment>
<evidence type="ECO:0000313" key="4">
    <source>
        <dbReference type="Proteomes" id="UP000306147"/>
    </source>
</evidence>
<dbReference type="CDD" id="cd05233">
    <property type="entry name" value="SDR_c"/>
    <property type="match status" value="1"/>
</dbReference>
<dbReference type="Gene3D" id="3.40.50.720">
    <property type="entry name" value="NAD(P)-binding Rossmann-like Domain"/>
    <property type="match status" value="1"/>
</dbReference>
<name>A0A4S1WXZ2_9SPHN</name>
<organism evidence="3 4">
    <name type="scientific">Sphingomonas gei</name>
    <dbReference type="NCBI Taxonomy" id="1395960"/>
    <lineage>
        <taxon>Bacteria</taxon>
        <taxon>Pseudomonadati</taxon>
        <taxon>Pseudomonadota</taxon>
        <taxon>Alphaproteobacteria</taxon>
        <taxon>Sphingomonadales</taxon>
        <taxon>Sphingomonadaceae</taxon>
        <taxon>Sphingomonas</taxon>
    </lineage>
</organism>
<protein>
    <submittedName>
        <fullName evidence="3">NAD(P)-dependent oxidoreductase</fullName>
    </submittedName>
</protein>
<evidence type="ECO:0000313" key="3">
    <source>
        <dbReference type="EMBL" id="TGX48419.1"/>
    </source>
</evidence>
<dbReference type="EMBL" id="SRXT01000012">
    <property type="protein sequence ID" value="TGX48419.1"/>
    <property type="molecule type" value="Genomic_DNA"/>
</dbReference>
<dbReference type="OrthoDB" id="9792355at2"/>
<dbReference type="Proteomes" id="UP000306147">
    <property type="component" value="Unassembled WGS sequence"/>
</dbReference>